<evidence type="ECO:0000313" key="3">
    <source>
        <dbReference type="Proteomes" id="UP000027265"/>
    </source>
</evidence>
<dbReference type="Proteomes" id="UP000027265">
    <property type="component" value="Unassembled WGS sequence"/>
</dbReference>
<keyword evidence="1" id="KW-0732">Signal</keyword>
<protein>
    <submittedName>
        <fullName evidence="2">Uncharacterized protein</fullName>
    </submittedName>
</protein>
<dbReference type="InParanoid" id="A0A067PM31"/>
<feature type="chain" id="PRO_5001646833" evidence="1">
    <location>
        <begin position="21"/>
        <end position="102"/>
    </location>
</feature>
<organism evidence="2 3">
    <name type="scientific">Jaapia argillacea MUCL 33604</name>
    <dbReference type="NCBI Taxonomy" id="933084"/>
    <lineage>
        <taxon>Eukaryota</taxon>
        <taxon>Fungi</taxon>
        <taxon>Dikarya</taxon>
        <taxon>Basidiomycota</taxon>
        <taxon>Agaricomycotina</taxon>
        <taxon>Agaricomycetes</taxon>
        <taxon>Agaricomycetidae</taxon>
        <taxon>Jaapiales</taxon>
        <taxon>Jaapiaceae</taxon>
        <taxon>Jaapia</taxon>
    </lineage>
</organism>
<evidence type="ECO:0000313" key="2">
    <source>
        <dbReference type="EMBL" id="KDQ54910.1"/>
    </source>
</evidence>
<proteinExistence type="predicted"/>
<dbReference type="EMBL" id="KL197727">
    <property type="protein sequence ID" value="KDQ54910.1"/>
    <property type="molecule type" value="Genomic_DNA"/>
</dbReference>
<evidence type="ECO:0000256" key="1">
    <source>
        <dbReference type="SAM" id="SignalP"/>
    </source>
</evidence>
<name>A0A067PM31_9AGAM</name>
<keyword evidence="3" id="KW-1185">Reference proteome</keyword>
<dbReference type="AlphaFoldDB" id="A0A067PM31"/>
<reference evidence="3" key="1">
    <citation type="journal article" date="2014" name="Proc. Natl. Acad. Sci. U.S.A.">
        <title>Extensive sampling of basidiomycete genomes demonstrates inadequacy of the white-rot/brown-rot paradigm for wood decay fungi.</title>
        <authorList>
            <person name="Riley R."/>
            <person name="Salamov A.A."/>
            <person name="Brown D.W."/>
            <person name="Nagy L.G."/>
            <person name="Floudas D."/>
            <person name="Held B.W."/>
            <person name="Levasseur A."/>
            <person name="Lombard V."/>
            <person name="Morin E."/>
            <person name="Otillar R."/>
            <person name="Lindquist E.A."/>
            <person name="Sun H."/>
            <person name="LaButti K.M."/>
            <person name="Schmutz J."/>
            <person name="Jabbour D."/>
            <person name="Luo H."/>
            <person name="Baker S.E."/>
            <person name="Pisabarro A.G."/>
            <person name="Walton J.D."/>
            <person name="Blanchette R.A."/>
            <person name="Henrissat B."/>
            <person name="Martin F."/>
            <person name="Cullen D."/>
            <person name="Hibbett D.S."/>
            <person name="Grigoriev I.V."/>
        </authorList>
    </citation>
    <scope>NUCLEOTIDE SEQUENCE [LARGE SCALE GENOMIC DNA]</scope>
    <source>
        <strain evidence="3">MUCL 33604</strain>
    </source>
</reference>
<sequence>MPLWHTLSVFLPVLPSPVSSTLAVGYNIRLLSQVISLVPDNSTWCGETSRPTEGNFIPGGSVYIAGHWMASYGGRYGIIDVTMWPYNLWRLHRNGSDRWSGR</sequence>
<feature type="signal peptide" evidence="1">
    <location>
        <begin position="1"/>
        <end position="20"/>
    </location>
</feature>
<accession>A0A067PM31</accession>
<gene>
    <name evidence="2" type="ORF">JAAARDRAFT_353847</name>
</gene>
<dbReference type="HOGENOM" id="CLU_2277892_0_0_1"/>